<dbReference type="RefSeq" id="WP_202343782.1">
    <property type="nucleotide sequence ID" value="NZ_BAAAPI010000002.1"/>
</dbReference>
<reference evidence="5 6" key="1">
    <citation type="submission" date="2018-09" db="EMBL/GenBank/DDBJ databases">
        <title>Comparative genomics of Leucobacter spp.</title>
        <authorList>
            <person name="Reis A.C."/>
            <person name="Kolvenbach B.A."/>
            <person name="Corvini P.F.X."/>
            <person name="Nunes O.C."/>
        </authorList>
    </citation>
    <scope>NUCLEOTIDE SEQUENCE [LARGE SCALE GENOMIC DNA]</scope>
    <source>
        <strain evidence="5 6">TAN 31504</strain>
    </source>
</reference>
<keyword evidence="6" id="KW-1185">Reference proteome</keyword>
<gene>
    <name evidence="5" type="ORF">D3230_04260</name>
</gene>
<feature type="chain" id="PRO_5046075987" evidence="4">
    <location>
        <begin position="34"/>
        <end position="301"/>
    </location>
</feature>
<evidence type="ECO:0000256" key="4">
    <source>
        <dbReference type="SAM" id="SignalP"/>
    </source>
</evidence>
<dbReference type="InterPro" id="IPR036770">
    <property type="entry name" value="Ankyrin_rpt-contain_sf"/>
</dbReference>
<sequence length="301" mass="30878">MSPFPLSPWPARAPRRVAAVATLLALGPLVLGCAPEPAPPPVAAPSTSAPHMPTEPPAPTTPPAPAPPQLSQAELDDRLREAAWANDVSAAEEFIARGANVNAQDSTMQSAYLIATSEGHTELLRLTLAHGANVADLDSWNGTGLIRAAERGHWAVAGELIRSDVPLDHVNRVGYQAIHEAVWFGRDDPSYHATIRVLAAGGVELDRPSVSEGLTPLQMAEWKGYPGSAAVLQAILQAPAPADPAAALLAAAGSGDANAVAVALRAQADPSSVDADGRSARDIAEAAGHSAAAQVIRALGG</sequence>
<dbReference type="Gene3D" id="1.25.40.20">
    <property type="entry name" value="Ankyrin repeat-containing domain"/>
    <property type="match status" value="2"/>
</dbReference>
<evidence type="ECO:0000256" key="1">
    <source>
        <dbReference type="ARBA" id="ARBA00022737"/>
    </source>
</evidence>
<dbReference type="PANTHER" id="PTHR24198:SF165">
    <property type="entry name" value="ANKYRIN REPEAT-CONTAINING PROTEIN-RELATED"/>
    <property type="match status" value="1"/>
</dbReference>
<keyword evidence="2" id="KW-0040">ANK repeat</keyword>
<feature type="compositionally biased region" description="Pro residues" evidence="3">
    <location>
        <begin position="53"/>
        <end position="68"/>
    </location>
</feature>
<feature type="signal peptide" evidence="4">
    <location>
        <begin position="1"/>
        <end position="33"/>
    </location>
</feature>
<dbReference type="Proteomes" id="UP001645859">
    <property type="component" value="Unassembled WGS sequence"/>
</dbReference>
<evidence type="ECO:0000313" key="6">
    <source>
        <dbReference type="Proteomes" id="UP001645859"/>
    </source>
</evidence>
<accession>A0ABS1SEM4</accession>
<organism evidence="5 6">
    <name type="scientific">Leucobacter chromiireducens subsp. solipictus</name>
    <dbReference type="NCBI Taxonomy" id="398235"/>
    <lineage>
        <taxon>Bacteria</taxon>
        <taxon>Bacillati</taxon>
        <taxon>Actinomycetota</taxon>
        <taxon>Actinomycetes</taxon>
        <taxon>Micrococcales</taxon>
        <taxon>Microbacteriaceae</taxon>
        <taxon>Leucobacter</taxon>
    </lineage>
</organism>
<comment type="caution">
    <text evidence="5">The sequence shown here is derived from an EMBL/GenBank/DDBJ whole genome shotgun (WGS) entry which is preliminary data.</text>
</comment>
<dbReference type="EMBL" id="QYAC01000002">
    <property type="protein sequence ID" value="MBL3678512.1"/>
    <property type="molecule type" value="Genomic_DNA"/>
</dbReference>
<evidence type="ECO:0000256" key="3">
    <source>
        <dbReference type="SAM" id="MobiDB-lite"/>
    </source>
</evidence>
<evidence type="ECO:0000313" key="5">
    <source>
        <dbReference type="EMBL" id="MBL3678512.1"/>
    </source>
</evidence>
<protein>
    <submittedName>
        <fullName evidence="5">Ankyrin repeat domain-containing protein</fullName>
    </submittedName>
</protein>
<feature type="region of interest" description="Disordered" evidence="3">
    <location>
        <begin position="35"/>
        <end position="70"/>
    </location>
</feature>
<name>A0ABS1SEM4_9MICO</name>
<dbReference type="InterPro" id="IPR002110">
    <property type="entry name" value="Ankyrin_rpt"/>
</dbReference>
<keyword evidence="4" id="KW-0732">Signal</keyword>
<proteinExistence type="predicted"/>
<dbReference type="SMART" id="SM00248">
    <property type="entry name" value="ANK"/>
    <property type="match status" value="4"/>
</dbReference>
<evidence type="ECO:0000256" key="2">
    <source>
        <dbReference type="ARBA" id="ARBA00023043"/>
    </source>
</evidence>
<dbReference type="SUPFAM" id="SSF48403">
    <property type="entry name" value="Ankyrin repeat"/>
    <property type="match status" value="1"/>
</dbReference>
<dbReference type="PANTHER" id="PTHR24198">
    <property type="entry name" value="ANKYRIN REPEAT AND PROTEIN KINASE DOMAIN-CONTAINING PROTEIN"/>
    <property type="match status" value="1"/>
</dbReference>
<dbReference type="Pfam" id="PF12796">
    <property type="entry name" value="Ank_2"/>
    <property type="match status" value="1"/>
</dbReference>
<keyword evidence="1" id="KW-0677">Repeat</keyword>